<dbReference type="EnsemblMetazoa" id="ASIC011904-RA">
    <property type="protein sequence ID" value="ASIC011904-PA"/>
    <property type="gene ID" value="ASIC011904"/>
</dbReference>
<evidence type="ECO:0000313" key="18">
    <source>
        <dbReference type="EnsemblMetazoa" id="ASIC011904-PA"/>
    </source>
</evidence>
<dbReference type="Gene3D" id="2.40.10.10">
    <property type="entry name" value="Trypsin-like serine proteases"/>
    <property type="match status" value="2"/>
</dbReference>
<comment type="subcellular location">
    <subcellularLocation>
        <location evidence="1">Secreted</location>
    </subcellularLocation>
</comment>
<evidence type="ECO:0000256" key="12">
    <source>
        <dbReference type="ARBA" id="ARBA00023157"/>
    </source>
</evidence>
<dbReference type="FunFam" id="2.40.10.10:FF:000028">
    <property type="entry name" value="Serine protease easter"/>
    <property type="match status" value="1"/>
</dbReference>
<evidence type="ECO:0000256" key="14">
    <source>
        <dbReference type="ARBA" id="ARBA00024195"/>
    </source>
</evidence>
<evidence type="ECO:0000256" key="10">
    <source>
        <dbReference type="ARBA" id="ARBA00022859"/>
    </source>
</evidence>
<dbReference type="VEuPathDB" id="VectorBase:ASIC011904"/>
<keyword evidence="8 15" id="KW-0720">Serine protease</keyword>
<dbReference type="InterPro" id="IPR051487">
    <property type="entry name" value="Ser/Thr_Proteases_Immune/Dev"/>
</dbReference>
<dbReference type="InterPro" id="IPR009003">
    <property type="entry name" value="Peptidase_S1_PA"/>
</dbReference>
<dbReference type="FunFam" id="2.40.10.10:FF:000078">
    <property type="entry name" value="Serine protease H137"/>
    <property type="match status" value="1"/>
</dbReference>
<reference evidence="17 19" key="1">
    <citation type="journal article" date="2014" name="BMC Genomics">
        <title>Genome sequence of Anopheles sinensis provides insight into genetics basis of mosquito competence for malaria parasites.</title>
        <authorList>
            <person name="Zhou D."/>
            <person name="Zhang D."/>
            <person name="Ding G."/>
            <person name="Shi L."/>
            <person name="Hou Q."/>
            <person name="Ye Y."/>
            <person name="Xu Y."/>
            <person name="Zhou H."/>
            <person name="Xiong C."/>
            <person name="Li S."/>
            <person name="Yu J."/>
            <person name="Hong S."/>
            <person name="Yu X."/>
            <person name="Zou P."/>
            <person name="Chen C."/>
            <person name="Chang X."/>
            <person name="Wang W."/>
            <person name="Lv Y."/>
            <person name="Sun Y."/>
            <person name="Ma L."/>
            <person name="Shen B."/>
            <person name="Zhu C."/>
        </authorList>
    </citation>
    <scope>NUCLEOTIDE SEQUENCE [LARGE SCALE GENOMIC DNA]</scope>
</reference>
<dbReference type="GO" id="GO:0046872">
    <property type="term" value="F:metal ion binding"/>
    <property type="evidence" value="ECO:0007669"/>
    <property type="project" value="UniProtKB-KW"/>
</dbReference>
<keyword evidence="2" id="KW-0964">Secreted</keyword>
<dbReference type="STRING" id="74873.A0A084W1H8"/>
<proteinExistence type="inferred from homology"/>
<name>A0A084W1H8_ANOSI</name>
<dbReference type="PRINTS" id="PR00722">
    <property type="entry name" value="CHYMOTRYPSIN"/>
</dbReference>
<evidence type="ECO:0000313" key="17">
    <source>
        <dbReference type="EMBL" id="KFB44072.1"/>
    </source>
</evidence>
<evidence type="ECO:0000256" key="9">
    <source>
        <dbReference type="ARBA" id="ARBA00022837"/>
    </source>
</evidence>
<keyword evidence="7 15" id="KW-0378">Hydrolase</keyword>
<dbReference type="OMA" id="IALIHMA"/>
<dbReference type="InterPro" id="IPR001314">
    <property type="entry name" value="Peptidase_S1A"/>
</dbReference>
<dbReference type="Pfam" id="PF00089">
    <property type="entry name" value="Trypsin"/>
    <property type="match status" value="1"/>
</dbReference>
<keyword evidence="11" id="KW-0865">Zymogen</keyword>
<keyword evidence="19" id="KW-1185">Reference proteome</keyword>
<evidence type="ECO:0000256" key="3">
    <source>
        <dbReference type="ARBA" id="ARBA00022588"/>
    </source>
</evidence>
<dbReference type="GO" id="GO:0045087">
    <property type="term" value="P:innate immune response"/>
    <property type="evidence" value="ECO:0007669"/>
    <property type="project" value="UniProtKB-KW"/>
</dbReference>
<evidence type="ECO:0000256" key="6">
    <source>
        <dbReference type="ARBA" id="ARBA00022729"/>
    </source>
</evidence>
<evidence type="ECO:0000256" key="5">
    <source>
        <dbReference type="ARBA" id="ARBA00022723"/>
    </source>
</evidence>
<keyword evidence="4 15" id="KW-0645">Protease</keyword>
<dbReference type="GO" id="GO:0006508">
    <property type="term" value="P:proteolysis"/>
    <property type="evidence" value="ECO:0007669"/>
    <property type="project" value="UniProtKB-KW"/>
</dbReference>
<dbReference type="VEuPathDB" id="VectorBase:ASIS012177"/>
<dbReference type="Proteomes" id="UP000030765">
    <property type="component" value="Unassembled WGS sequence"/>
</dbReference>
<dbReference type="PROSITE" id="PS50240">
    <property type="entry name" value="TRYPSIN_DOM"/>
    <property type="match status" value="1"/>
</dbReference>
<evidence type="ECO:0000256" key="11">
    <source>
        <dbReference type="ARBA" id="ARBA00023145"/>
    </source>
</evidence>
<dbReference type="EMBL" id="KE525268">
    <property type="protein sequence ID" value="KFB44072.1"/>
    <property type="molecule type" value="Genomic_DNA"/>
</dbReference>
<evidence type="ECO:0000256" key="2">
    <source>
        <dbReference type="ARBA" id="ARBA00022525"/>
    </source>
</evidence>
<dbReference type="SMART" id="SM00020">
    <property type="entry name" value="Tryp_SPc"/>
    <property type="match status" value="1"/>
</dbReference>
<dbReference type="GO" id="GO:0005576">
    <property type="term" value="C:extracellular region"/>
    <property type="evidence" value="ECO:0007669"/>
    <property type="project" value="UniProtKB-SubCell"/>
</dbReference>
<sequence length="313" mass="34529">MSKSLNATSHKAELLNGSRRGEENGNVMVHIAPIPSSVFTHCGSFVGDRIFGGQKTGIDEFPWAVLIEYQKPRNQYGYHCGGSLINERYVLTAAHCVTSLRDGWKVYRVRLGEWDLSTNPDCIQHVNGNTVVAACNNPPIDMDIEQIVVHNGYTHAKNYHNDIALIHMARDVTYSLSVLPTCLPLSERIINTNHEDTSTIAVGWGRTETASSSQVKMKVDLIVQSLEECKLLYESKGASLMDTQMCVGGMDGRDTCTGDSGGPLMRMVGGFWYQIGVVSFGSANCGTKDLPAVYTDVSKYAEWIRDNVYKAKH</sequence>
<evidence type="ECO:0000256" key="13">
    <source>
        <dbReference type="ARBA" id="ARBA00023180"/>
    </source>
</evidence>
<feature type="domain" description="Peptidase S1" evidence="16">
    <location>
        <begin position="50"/>
        <end position="309"/>
    </location>
</feature>
<dbReference type="InterPro" id="IPR033116">
    <property type="entry name" value="TRYPSIN_SER"/>
</dbReference>
<evidence type="ECO:0000256" key="15">
    <source>
        <dbReference type="RuleBase" id="RU363034"/>
    </source>
</evidence>
<dbReference type="EMBL" id="ATLV01019345">
    <property type="status" value="NOT_ANNOTATED_CDS"/>
    <property type="molecule type" value="Genomic_DNA"/>
</dbReference>
<dbReference type="GO" id="GO:0051604">
    <property type="term" value="P:protein maturation"/>
    <property type="evidence" value="ECO:0007669"/>
    <property type="project" value="UniProtKB-ARBA"/>
</dbReference>
<evidence type="ECO:0000256" key="4">
    <source>
        <dbReference type="ARBA" id="ARBA00022670"/>
    </source>
</evidence>
<protein>
    <submittedName>
        <fullName evidence="17 18">Serine protease 14</fullName>
    </submittedName>
</protein>
<dbReference type="SUPFAM" id="SSF50494">
    <property type="entry name" value="Trypsin-like serine proteases"/>
    <property type="match status" value="1"/>
</dbReference>
<evidence type="ECO:0000256" key="8">
    <source>
        <dbReference type="ARBA" id="ARBA00022825"/>
    </source>
</evidence>
<keyword evidence="12" id="KW-1015">Disulfide bond</keyword>
<keyword evidence="3" id="KW-0399">Innate immunity</keyword>
<keyword evidence="10" id="KW-0391">Immunity</keyword>
<keyword evidence="6" id="KW-0732">Signal</keyword>
<dbReference type="PANTHER" id="PTHR24256">
    <property type="entry name" value="TRYPTASE-RELATED"/>
    <property type="match status" value="1"/>
</dbReference>
<evidence type="ECO:0000313" key="19">
    <source>
        <dbReference type="Proteomes" id="UP000030765"/>
    </source>
</evidence>
<keyword evidence="9" id="KW-0106">Calcium</keyword>
<dbReference type="InterPro" id="IPR001254">
    <property type="entry name" value="Trypsin_dom"/>
</dbReference>
<evidence type="ECO:0000256" key="7">
    <source>
        <dbReference type="ARBA" id="ARBA00022801"/>
    </source>
</evidence>
<reference evidence="18" key="2">
    <citation type="submission" date="2020-05" db="UniProtKB">
        <authorList>
            <consortium name="EnsemblMetazoa"/>
        </authorList>
    </citation>
    <scope>IDENTIFICATION</scope>
</reference>
<dbReference type="GO" id="GO:0004252">
    <property type="term" value="F:serine-type endopeptidase activity"/>
    <property type="evidence" value="ECO:0007669"/>
    <property type="project" value="InterPro"/>
</dbReference>
<organism evidence="17">
    <name type="scientific">Anopheles sinensis</name>
    <name type="common">Mosquito</name>
    <dbReference type="NCBI Taxonomy" id="74873"/>
    <lineage>
        <taxon>Eukaryota</taxon>
        <taxon>Metazoa</taxon>
        <taxon>Ecdysozoa</taxon>
        <taxon>Arthropoda</taxon>
        <taxon>Hexapoda</taxon>
        <taxon>Insecta</taxon>
        <taxon>Pterygota</taxon>
        <taxon>Neoptera</taxon>
        <taxon>Endopterygota</taxon>
        <taxon>Diptera</taxon>
        <taxon>Nematocera</taxon>
        <taxon>Culicoidea</taxon>
        <taxon>Culicidae</taxon>
        <taxon>Anophelinae</taxon>
        <taxon>Anopheles</taxon>
    </lineage>
</organism>
<evidence type="ECO:0000259" key="16">
    <source>
        <dbReference type="PROSITE" id="PS50240"/>
    </source>
</evidence>
<dbReference type="OrthoDB" id="547031at2759"/>
<gene>
    <name evidence="17" type="ORF">ZHAS_00011904</name>
</gene>
<keyword evidence="13" id="KW-0325">Glycoprotein</keyword>
<dbReference type="InterPro" id="IPR043504">
    <property type="entry name" value="Peptidase_S1_PA_chymotrypsin"/>
</dbReference>
<dbReference type="InterPro" id="IPR018114">
    <property type="entry name" value="TRYPSIN_HIS"/>
</dbReference>
<dbReference type="CDD" id="cd00190">
    <property type="entry name" value="Tryp_SPc"/>
    <property type="match status" value="1"/>
</dbReference>
<accession>A0A084W1H8</accession>
<dbReference type="PROSITE" id="PS00134">
    <property type="entry name" value="TRYPSIN_HIS"/>
    <property type="match status" value="1"/>
</dbReference>
<keyword evidence="5" id="KW-0479">Metal-binding</keyword>
<dbReference type="AlphaFoldDB" id="A0A084W1H8"/>
<evidence type="ECO:0000256" key="1">
    <source>
        <dbReference type="ARBA" id="ARBA00004613"/>
    </source>
</evidence>
<comment type="similarity">
    <text evidence="14">Belongs to the peptidase S1 family. CLIP subfamily.</text>
</comment>
<dbReference type="PROSITE" id="PS00135">
    <property type="entry name" value="TRYPSIN_SER"/>
    <property type="match status" value="1"/>
</dbReference>